<dbReference type="PANTHER" id="PTHR11496:SF103">
    <property type="entry name" value="DEHYDROGENASE, PUTATIVE-RELATED"/>
    <property type="match status" value="1"/>
</dbReference>
<evidence type="ECO:0000259" key="2">
    <source>
        <dbReference type="Pfam" id="PF00465"/>
    </source>
</evidence>
<dbReference type="AlphaFoldDB" id="E6U509"/>
<dbReference type="KEGG" id="eha:Ethha_1164"/>
<evidence type="ECO:0000256" key="1">
    <source>
        <dbReference type="ARBA" id="ARBA00023002"/>
    </source>
</evidence>
<name>E6U509_ETHHY</name>
<evidence type="ECO:0000313" key="4">
    <source>
        <dbReference type="EMBL" id="ADU26715.1"/>
    </source>
</evidence>
<feature type="domain" description="Fe-containing alcohol dehydrogenase-like C-terminal" evidence="3">
    <location>
        <begin position="186"/>
        <end position="314"/>
    </location>
</feature>
<dbReference type="InterPro" id="IPR001670">
    <property type="entry name" value="ADH_Fe/GldA"/>
</dbReference>
<evidence type="ECO:0000259" key="3">
    <source>
        <dbReference type="Pfam" id="PF25137"/>
    </source>
</evidence>
<dbReference type="HOGENOM" id="CLU_007207_0_0_9"/>
<evidence type="ECO:0000313" key="5">
    <source>
        <dbReference type="Proteomes" id="UP000001551"/>
    </source>
</evidence>
<feature type="domain" description="Alcohol dehydrogenase iron-type/glycerol dehydrogenase GldA" evidence="2">
    <location>
        <begin position="8"/>
        <end position="174"/>
    </location>
</feature>
<keyword evidence="5" id="KW-1185">Reference proteome</keyword>
<organism evidence="4 5">
    <name type="scientific">Ethanoligenens harbinense (strain DSM 18485 / JCM 12961 / CGMCC 1.5033 / YUAN-3)</name>
    <dbReference type="NCBI Taxonomy" id="663278"/>
    <lineage>
        <taxon>Bacteria</taxon>
        <taxon>Bacillati</taxon>
        <taxon>Bacillota</taxon>
        <taxon>Clostridia</taxon>
        <taxon>Eubacteriales</taxon>
        <taxon>Oscillospiraceae</taxon>
        <taxon>Ethanoligenens</taxon>
    </lineage>
</organism>
<dbReference type="InterPro" id="IPR056798">
    <property type="entry name" value="ADH_Fe_C"/>
</dbReference>
<sequence>MPINFFLPTRILMDDGCVRKHAAVFKELGKKALIVTGKHSAKANGSLQDVADTLTAQGIDYTVFDRVETNPSIANVREGAAFAKEHHVDFVIGIGGGSPMDASKAIALLACQDLADEVLFTGPYTQDILPLLLLPTTAGTGSEVTQYSILTNDRAQSKTSIANPLIFPKIAMIDAKYTPNLPLRTTIHTAIDALSHSIEGSLSKRSNALVDLLAEESIRLIATYFEDLIHDRLDARTRADLIYASMLGGMVIAQTGTTAVHAMGYSLTYFHHIDHGRANGLLLPSFLAFLEKQNPEPVHHIVDIMGLKSTAAFRDVINRLLGEKETITNEEFRKFSGIAIKAKNIPGCLTVPTEEDLYQMYVESFS</sequence>
<dbReference type="GO" id="GO:0046872">
    <property type="term" value="F:metal ion binding"/>
    <property type="evidence" value="ECO:0007669"/>
    <property type="project" value="InterPro"/>
</dbReference>
<dbReference type="FunFam" id="3.40.50.1970:FF:000003">
    <property type="entry name" value="Alcohol dehydrogenase, iron-containing"/>
    <property type="match status" value="1"/>
</dbReference>
<dbReference type="Pfam" id="PF00465">
    <property type="entry name" value="Fe-ADH"/>
    <property type="match status" value="1"/>
</dbReference>
<reference evidence="4 5" key="1">
    <citation type="submission" date="2010-12" db="EMBL/GenBank/DDBJ databases">
        <title>Complete sequence of Ethanoligenens harbinense YUAN-3.</title>
        <authorList>
            <person name="Lucas S."/>
            <person name="Copeland A."/>
            <person name="Lapidus A."/>
            <person name="Cheng J.-F."/>
            <person name="Bruce D."/>
            <person name="Goodwin L."/>
            <person name="Pitluck S."/>
            <person name="Chertkov O."/>
            <person name="Misra M."/>
            <person name="Detter J.C."/>
            <person name="Han C."/>
            <person name="Tapia R."/>
            <person name="Land M."/>
            <person name="Hauser L."/>
            <person name="Jeffries C."/>
            <person name="Kyrpides N."/>
            <person name="Ivanova N."/>
            <person name="Mikhailova N."/>
            <person name="Wang A."/>
            <person name="Mouttaki H."/>
            <person name="He Z."/>
            <person name="Zhou J."/>
            <person name="Hemme C.L."/>
            <person name="Woyke T."/>
        </authorList>
    </citation>
    <scope>NUCLEOTIDE SEQUENCE [LARGE SCALE GENOMIC DNA]</scope>
    <source>
        <strain evidence="5">DSM 18485 / JCM 12961 / CGMCC 1.5033 / YUAN-3</strain>
    </source>
</reference>
<proteinExistence type="predicted"/>
<dbReference type="SUPFAM" id="SSF56796">
    <property type="entry name" value="Dehydroquinate synthase-like"/>
    <property type="match status" value="1"/>
</dbReference>
<dbReference type="CDD" id="cd08181">
    <property type="entry name" value="PPD-like"/>
    <property type="match status" value="1"/>
</dbReference>
<dbReference type="STRING" id="663278.Ethha_1164"/>
<dbReference type="eggNOG" id="COG1454">
    <property type="taxonomic scope" value="Bacteria"/>
</dbReference>
<dbReference type="EMBL" id="CP002400">
    <property type="protein sequence ID" value="ADU26715.1"/>
    <property type="molecule type" value="Genomic_DNA"/>
</dbReference>
<dbReference type="PANTHER" id="PTHR11496">
    <property type="entry name" value="ALCOHOL DEHYDROGENASE"/>
    <property type="match status" value="1"/>
</dbReference>
<dbReference type="GO" id="GO:0004022">
    <property type="term" value="F:alcohol dehydrogenase (NAD+) activity"/>
    <property type="evidence" value="ECO:0007669"/>
    <property type="project" value="UniProtKB-ARBA"/>
</dbReference>
<dbReference type="RefSeq" id="WP_013485076.1">
    <property type="nucleotide sequence ID" value="NC_014828.1"/>
</dbReference>
<dbReference type="Gene3D" id="3.40.50.1970">
    <property type="match status" value="1"/>
</dbReference>
<dbReference type="Proteomes" id="UP000001551">
    <property type="component" value="Chromosome"/>
</dbReference>
<dbReference type="InterPro" id="IPR039697">
    <property type="entry name" value="Alcohol_dehydrogenase_Fe"/>
</dbReference>
<dbReference type="Pfam" id="PF25137">
    <property type="entry name" value="ADH_Fe_C"/>
    <property type="match status" value="1"/>
</dbReference>
<accession>E6U509</accession>
<protein>
    <submittedName>
        <fullName evidence="4">Iron-containing alcohol dehydrogenase</fullName>
    </submittedName>
</protein>
<keyword evidence="1" id="KW-0560">Oxidoreductase</keyword>
<gene>
    <name evidence="4" type="ordered locus">Ethha_1164</name>
</gene>
<dbReference type="Gene3D" id="1.20.1090.10">
    <property type="entry name" value="Dehydroquinate synthase-like - alpha domain"/>
    <property type="match status" value="1"/>
</dbReference>